<accession>A0A7J9D205</accession>
<dbReference type="PANTHER" id="PTHR48200">
    <property type="entry name" value="PROTEIN, PUTATIVE-RELATED"/>
    <property type="match status" value="1"/>
</dbReference>
<evidence type="ECO:0000259" key="1">
    <source>
        <dbReference type="Pfam" id="PF24924"/>
    </source>
</evidence>
<gene>
    <name evidence="2" type="ORF">Gogos_021564</name>
</gene>
<dbReference type="Pfam" id="PF24924">
    <property type="entry name" value="DUF7745"/>
    <property type="match status" value="1"/>
</dbReference>
<dbReference type="Proteomes" id="UP000593579">
    <property type="component" value="Unassembled WGS sequence"/>
</dbReference>
<feature type="domain" description="DUF7745" evidence="1">
    <location>
        <begin position="29"/>
        <end position="99"/>
    </location>
</feature>
<dbReference type="PANTHER" id="PTHR48200:SF1">
    <property type="entry name" value="AMINOTRANSFERASE-LIKE PLANT MOBILE DOMAIN-CONTAINING PROTEIN"/>
    <property type="match status" value="1"/>
</dbReference>
<dbReference type="AlphaFoldDB" id="A0A7J9D205"/>
<organism evidence="2 3">
    <name type="scientific">Gossypium gossypioides</name>
    <name type="common">Mexican cotton</name>
    <name type="synonym">Selera gossypioides</name>
    <dbReference type="NCBI Taxonomy" id="34282"/>
    <lineage>
        <taxon>Eukaryota</taxon>
        <taxon>Viridiplantae</taxon>
        <taxon>Streptophyta</taxon>
        <taxon>Embryophyta</taxon>
        <taxon>Tracheophyta</taxon>
        <taxon>Spermatophyta</taxon>
        <taxon>Magnoliopsida</taxon>
        <taxon>eudicotyledons</taxon>
        <taxon>Gunneridae</taxon>
        <taxon>Pentapetalae</taxon>
        <taxon>rosids</taxon>
        <taxon>malvids</taxon>
        <taxon>Malvales</taxon>
        <taxon>Malvaceae</taxon>
        <taxon>Malvoideae</taxon>
        <taxon>Gossypium</taxon>
    </lineage>
</organism>
<sequence length="101" mass="11966">MEKGFLDKVEDNAGDFTHISVTQNSLQELKKIWNQWNDKVRQLFYSNYGDLPSLLDMKVDKHLVRALAQFWNTSYSCFTFRKIDLVPTVEEYMTLLRCPKI</sequence>
<comment type="caution">
    <text evidence="2">The sequence shown here is derived from an EMBL/GenBank/DDBJ whole genome shotgun (WGS) entry which is preliminary data.</text>
</comment>
<dbReference type="EMBL" id="JABEZY010263355">
    <property type="protein sequence ID" value="MBA0754691.1"/>
    <property type="molecule type" value="Genomic_DNA"/>
</dbReference>
<keyword evidence="3" id="KW-1185">Reference proteome</keyword>
<protein>
    <recommendedName>
        <fullName evidence="1">DUF7745 domain-containing protein</fullName>
    </recommendedName>
</protein>
<name>A0A7J9D205_GOSGO</name>
<proteinExistence type="predicted"/>
<evidence type="ECO:0000313" key="3">
    <source>
        <dbReference type="Proteomes" id="UP000593579"/>
    </source>
</evidence>
<reference evidence="2 3" key="1">
    <citation type="journal article" date="2019" name="Genome Biol. Evol.">
        <title>Insights into the evolution of the New World diploid cottons (Gossypium, subgenus Houzingenia) based on genome sequencing.</title>
        <authorList>
            <person name="Grover C.E."/>
            <person name="Arick M.A. 2nd"/>
            <person name="Thrash A."/>
            <person name="Conover J.L."/>
            <person name="Sanders W.S."/>
            <person name="Peterson D.G."/>
            <person name="Frelichowski J.E."/>
            <person name="Scheffler J.A."/>
            <person name="Scheffler B.E."/>
            <person name="Wendel J.F."/>
        </authorList>
    </citation>
    <scope>NUCLEOTIDE SEQUENCE [LARGE SCALE GENOMIC DNA]</scope>
    <source>
        <strain evidence="2">5</strain>
        <tissue evidence="2">Leaf</tissue>
    </source>
</reference>
<dbReference type="InterPro" id="IPR056647">
    <property type="entry name" value="DUF7745"/>
</dbReference>
<evidence type="ECO:0000313" key="2">
    <source>
        <dbReference type="EMBL" id="MBA0754691.1"/>
    </source>
</evidence>